<evidence type="ECO:0000313" key="2">
    <source>
        <dbReference type="EMBL" id="CAF1121321.1"/>
    </source>
</evidence>
<name>A0A815GMF6_9BILA</name>
<accession>A0A815GMF6</accession>
<gene>
    <name evidence="3" type="ORF">JXQ802_LOCUS31534</name>
    <name evidence="2" type="ORF">PYM288_LOCUS20716</name>
</gene>
<dbReference type="EMBL" id="CAJNOL010001342">
    <property type="protein sequence ID" value="CAF1340319.1"/>
    <property type="molecule type" value="Genomic_DNA"/>
</dbReference>
<dbReference type="Proteomes" id="UP000663870">
    <property type="component" value="Unassembled WGS sequence"/>
</dbReference>
<evidence type="ECO:0008006" key="5">
    <source>
        <dbReference type="Google" id="ProtNLM"/>
    </source>
</evidence>
<dbReference type="Proteomes" id="UP000663854">
    <property type="component" value="Unassembled WGS sequence"/>
</dbReference>
<proteinExistence type="predicted"/>
<organism evidence="3 4">
    <name type="scientific">Rotaria sordida</name>
    <dbReference type="NCBI Taxonomy" id="392033"/>
    <lineage>
        <taxon>Eukaryota</taxon>
        <taxon>Metazoa</taxon>
        <taxon>Spiralia</taxon>
        <taxon>Gnathifera</taxon>
        <taxon>Rotifera</taxon>
        <taxon>Eurotatoria</taxon>
        <taxon>Bdelloidea</taxon>
        <taxon>Philodinida</taxon>
        <taxon>Philodinidae</taxon>
        <taxon>Rotaria</taxon>
    </lineage>
</organism>
<feature type="compositionally biased region" description="Basic and acidic residues" evidence="1">
    <location>
        <begin position="37"/>
        <end position="46"/>
    </location>
</feature>
<evidence type="ECO:0000256" key="1">
    <source>
        <dbReference type="SAM" id="MobiDB-lite"/>
    </source>
</evidence>
<protein>
    <recommendedName>
        <fullName evidence="5">CCHC-type domain-containing protein</fullName>
    </recommendedName>
</protein>
<sequence length="591" mass="68209">MADKRDVELTFLKKINMEYQNLNSPSDTDQGGKRGRTPTDDDYERHVTRKGTPKRSKSVQKNTRTFINSIRSATTTDNNDSNLNLRMDDVNFQSSNNNNKKNINNDNDSSIFNFSRSAIDYAINQHLPPIKIICEPKIGNQKEGGVIIKGLIKSIEHDFKGVNPRHNDLIGFDSWYIDFKGDICCITNDIELFVYLCDDNHVPNKIENTIIFITKPRNLPPQRSVIIKNVSVSSSLDDMKVEIKNKFKSIYFVDEVLGTNNGRTRFIRIDLLNHLEYKQILNAGVICIDGQCLHVHEYLAAPRIMFCSMCNLPGHTKRNCKLSYERCKRCGGNRKTGEHKECKITCHNCQGDHVATDFRCPLVHSYRKELIQYLRLHPEVFPNDTQIFIPSNFRQEGGKVLGKRMMDKNQDYYYYKSSKIDPVPVWPSLSSKSTIYEPNANLNHQNLNVKDQLNLNVFLARIEKDCNEAKQEYDRRFNDTTTKINMCLNQVQSLMNCFSSTIQRQNEMIYVLKTSLNECLEIIKITNQALCLLLDKTGEQQYKDMIQQISAIPLEDRQTSIHKFFSAYSPLIDEITMKIMDATEKLHIHNG</sequence>
<feature type="compositionally biased region" description="Polar residues" evidence="1">
    <location>
        <begin position="19"/>
        <end position="29"/>
    </location>
</feature>
<dbReference type="AlphaFoldDB" id="A0A815GMF6"/>
<reference evidence="3" key="1">
    <citation type="submission" date="2021-02" db="EMBL/GenBank/DDBJ databases">
        <authorList>
            <person name="Nowell W R."/>
        </authorList>
    </citation>
    <scope>NUCLEOTIDE SEQUENCE</scope>
</reference>
<feature type="compositionally biased region" description="Basic residues" evidence="1">
    <location>
        <begin position="47"/>
        <end position="58"/>
    </location>
</feature>
<evidence type="ECO:0000313" key="4">
    <source>
        <dbReference type="Proteomes" id="UP000663870"/>
    </source>
</evidence>
<keyword evidence="4" id="KW-1185">Reference proteome</keyword>
<dbReference type="EMBL" id="CAJNOH010000775">
    <property type="protein sequence ID" value="CAF1121321.1"/>
    <property type="molecule type" value="Genomic_DNA"/>
</dbReference>
<feature type="region of interest" description="Disordered" evidence="1">
    <location>
        <begin position="19"/>
        <end position="61"/>
    </location>
</feature>
<evidence type="ECO:0000313" key="3">
    <source>
        <dbReference type="EMBL" id="CAF1340319.1"/>
    </source>
</evidence>
<comment type="caution">
    <text evidence="3">The sequence shown here is derived from an EMBL/GenBank/DDBJ whole genome shotgun (WGS) entry which is preliminary data.</text>
</comment>